<evidence type="ECO:0000259" key="1">
    <source>
        <dbReference type="Pfam" id="PF13539"/>
    </source>
</evidence>
<dbReference type="InterPro" id="IPR009045">
    <property type="entry name" value="Zn_M74/Hedgehog-like"/>
</dbReference>
<proteinExistence type="predicted"/>
<reference evidence="2" key="1">
    <citation type="submission" date="2023-07" db="EMBL/GenBank/DDBJ databases">
        <authorList>
            <person name="Kim M.K."/>
        </authorList>
    </citation>
    <scope>NUCLEOTIDE SEQUENCE</scope>
    <source>
        <strain evidence="2">M29</strain>
    </source>
</reference>
<evidence type="ECO:0000313" key="2">
    <source>
        <dbReference type="EMBL" id="MDO7847648.1"/>
    </source>
</evidence>
<sequence length="199" mass="22454">MAALDTTSCLWYYGDPNSKEFQAKHMVLYVFPDWVAKIFPPYQHQAVRKQWVNKDLITPLEAVFKELLETGLWKELKTFDGLWNIRNKRGLNELSIHSWAIALDLNALTNPLGGKVTFSQAFLNVWRKHGFVCGADFGAGRSDGMHYQFDKVAKTAYAKHLASQVVSQTPPKPVAKVVPKKVEMKVPAPTSLPKTLPTK</sequence>
<name>A0ABT9ACR3_9BACT</name>
<protein>
    <submittedName>
        <fullName evidence="2">M15 family metallopeptidase</fullName>
    </submittedName>
</protein>
<comment type="caution">
    <text evidence="2">The sequence shown here is derived from an EMBL/GenBank/DDBJ whole genome shotgun (WGS) entry which is preliminary data.</text>
</comment>
<gene>
    <name evidence="2" type="ORF">Q5H92_14865</name>
</gene>
<dbReference type="Pfam" id="PF13539">
    <property type="entry name" value="Peptidase_M15_4"/>
    <property type="match status" value="1"/>
</dbReference>
<dbReference type="EMBL" id="JAUQSX010000007">
    <property type="protein sequence ID" value="MDO7847648.1"/>
    <property type="molecule type" value="Genomic_DNA"/>
</dbReference>
<dbReference type="Proteomes" id="UP001167796">
    <property type="component" value="Unassembled WGS sequence"/>
</dbReference>
<dbReference type="SUPFAM" id="SSF55166">
    <property type="entry name" value="Hedgehog/DD-peptidase"/>
    <property type="match status" value="1"/>
</dbReference>
<dbReference type="RefSeq" id="WP_305012326.1">
    <property type="nucleotide sequence ID" value="NZ_JAUQSX010000007.1"/>
</dbReference>
<dbReference type="InterPro" id="IPR039561">
    <property type="entry name" value="Peptidase_M15C"/>
</dbReference>
<evidence type="ECO:0000313" key="3">
    <source>
        <dbReference type="Proteomes" id="UP001167796"/>
    </source>
</evidence>
<accession>A0ABT9ACR3</accession>
<feature type="domain" description="Peptidase M15C" evidence="1">
    <location>
        <begin position="92"/>
        <end position="148"/>
    </location>
</feature>
<keyword evidence="3" id="KW-1185">Reference proteome</keyword>
<organism evidence="2 3">
    <name type="scientific">Hymenobacter mellowenesis</name>
    <dbReference type="NCBI Taxonomy" id="3063995"/>
    <lineage>
        <taxon>Bacteria</taxon>
        <taxon>Pseudomonadati</taxon>
        <taxon>Bacteroidota</taxon>
        <taxon>Cytophagia</taxon>
        <taxon>Cytophagales</taxon>
        <taxon>Hymenobacteraceae</taxon>
        <taxon>Hymenobacter</taxon>
    </lineage>
</organism>